<dbReference type="EMBL" id="BAABJR010000002">
    <property type="protein sequence ID" value="GAA5204258.1"/>
    <property type="molecule type" value="Genomic_DNA"/>
</dbReference>
<protein>
    <submittedName>
        <fullName evidence="2">Helix-turn-helix domain-containing protein</fullName>
    </submittedName>
</protein>
<comment type="caution">
    <text evidence="2">The sequence shown here is derived from an EMBL/GenBank/DDBJ whole genome shotgun (WGS) entry which is preliminary data.</text>
</comment>
<dbReference type="InterPro" id="IPR036388">
    <property type="entry name" value="WH-like_DNA-bd_sf"/>
</dbReference>
<reference evidence="3" key="1">
    <citation type="journal article" date="2019" name="Int. J. Syst. Evol. Microbiol.">
        <title>The Global Catalogue of Microorganisms (GCM) 10K type strain sequencing project: providing services to taxonomists for standard genome sequencing and annotation.</title>
        <authorList>
            <consortium name="The Broad Institute Genomics Platform"/>
            <consortium name="The Broad Institute Genome Sequencing Center for Infectious Disease"/>
            <person name="Wu L."/>
            <person name="Ma J."/>
        </authorList>
    </citation>
    <scope>NUCLEOTIDE SEQUENCE [LARGE SCALE GENOMIC DNA]</scope>
    <source>
        <strain evidence="3">JCM 18306</strain>
    </source>
</reference>
<dbReference type="RefSeq" id="WP_337304557.1">
    <property type="nucleotide sequence ID" value="NZ_BAABJR010000002.1"/>
</dbReference>
<gene>
    <name evidence="2" type="ORF">GCM10023323_06480</name>
</gene>
<dbReference type="Gene3D" id="1.10.10.10">
    <property type="entry name" value="Winged helix-like DNA-binding domain superfamily/Winged helix DNA-binding domain"/>
    <property type="match status" value="1"/>
</dbReference>
<accession>A0ABP9SVN9</accession>
<dbReference type="InterPro" id="IPR011991">
    <property type="entry name" value="ArsR-like_HTH"/>
</dbReference>
<dbReference type="PROSITE" id="PS50987">
    <property type="entry name" value="HTH_ARSR_2"/>
    <property type="match status" value="1"/>
</dbReference>
<name>A0ABP9SVN9_9ACTN</name>
<dbReference type="SUPFAM" id="SSF46785">
    <property type="entry name" value="Winged helix' DNA-binding domain"/>
    <property type="match status" value="1"/>
</dbReference>
<sequence>MRHYFHPEIEDVCLPDVLFALSDATRLGIAVALADGAERTAGELGGSLAKSTMTHHLKVLREAGTLRVRSEGTRCYNSLRLEELEARFPGLLEQLLGFAVKCGYTSADARPRD</sequence>
<dbReference type="InterPro" id="IPR036390">
    <property type="entry name" value="WH_DNA-bd_sf"/>
</dbReference>
<proteinExistence type="predicted"/>
<feature type="domain" description="HTH arsR-type" evidence="1">
    <location>
        <begin position="6"/>
        <end position="99"/>
    </location>
</feature>
<evidence type="ECO:0000259" key="1">
    <source>
        <dbReference type="PROSITE" id="PS50987"/>
    </source>
</evidence>
<dbReference type="Pfam" id="PF12840">
    <property type="entry name" value="HTH_20"/>
    <property type="match status" value="1"/>
</dbReference>
<evidence type="ECO:0000313" key="3">
    <source>
        <dbReference type="Proteomes" id="UP001499878"/>
    </source>
</evidence>
<dbReference type="Proteomes" id="UP001499878">
    <property type="component" value="Unassembled WGS sequence"/>
</dbReference>
<dbReference type="CDD" id="cd00090">
    <property type="entry name" value="HTH_ARSR"/>
    <property type="match status" value="1"/>
</dbReference>
<organism evidence="2 3">
    <name type="scientific">Streptomyces thinghirensis</name>
    <dbReference type="NCBI Taxonomy" id="551547"/>
    <lineage>
        <taxon>Bacteria</taxon>
        <taxon>Bacillati</taxon>
        <taxon>Actinomycetota</taxon>
        <taxon>Actinomycetes</taxon>
        <taxon>Kitasatosporales</taxon>
        <taxon>Streptomycetaceae</taxon>
        <taxon>Streptomyces</taxon>
    </lineage>
</organism>
<dbReference type="InterPro" id="IPR001845">
    <property type="entry name" value="HTH_ArsR_DNA-bd_dom"/>
</dbReference>
<dbReference type="PRINTS" id="PR00778">
    <property type="entry name" value="HTHARSR"/>
</dbReference>
<evidence type="ECO:0000313" key="2">
    <source>
        <dbReference type="EMBL" id="GAA5204258.1"/>
    </source>
</evidence>
<keyword evidence="3" id="KW-1185">Reference proteome</keyword>
<dbReference type="SMART" id="SM00418">
    <property type="entry name" value="HTH_ARSR"/>
    <property type="match status" value="1"/>
</dbReference>